<evidence type="ECO:0000313" key="3">
    <source>
        <dbReference type="EMBL" id="MCE9238069.1"/>
    </source>
</evidence>
<organism evidence="3 4">
    <name type="scientific">Bacteroides thetaiotaomicron</name>
    <dbReference type="NCBI Taxonomy" id="818"/>
    <lineage>
        <taxon>Bacteria</taxon>
        <taxon>Pseudomonadati</taxon>
        <taxon>Bacteroidota</taxon>
        <taxon>Bacteroidia</taxon>
        <taxon>Bacteroidales</taxon>
        <taxon>Bacteroidaceae</taxon>
        <taxon>Bacteroides</taxon>
    </lineage>
</organism>
<evidence type="ECO:0000256" key="1">
    <source>
        <dbReference type="SAM" id="Coils"/>
    </source>
</evidence>
<sequence length="217" mass="24881">MEEINNILESLRRALQNVDSARVQTERTVNAYNDLQETVRIYILSIENSVEALNQMLTIYKNSKTEIENSVYNAVKTILDKSNEVKTDFERSVQSSISTFNRDIEENLNYLRTSVTELSEENTKLVNLKRDIDILCTKLEDFKTDIKSVEAKLEKKITDNNSLIGCLSNDTKTIGNNVNKSFDEMKAMYSEGNKKLHNMTIINAVLLVIIIVLMFIK</sequence>
<dbReference type="Proteomes" id="UP001200544">
    <property type="component" value="Unassembled WGS sequence"/>
</dbReference>
<reference evidence="3" key="1">
    <citation type="submission" date="2021-07" db="EMBL/GenBank/DDBJ databases">
        <title>Comparative genomics of Bacteroides fragilis group isolates reveals species-dependent resistance mechanisms and validates clinical tools for resistance prediction.</title>
        <authorList>
            <person name="Wallace M.J."/>
            <person name="Jean S."/>
            <person name="Wallace M.A."/>
            <person name="Carey-Ann B.D."/>
            <person name="Dantas G."/>
        </authorList>
    </citation>
    <scope>NUCLEOTIDE SEQUENCE</scope>
    <source>
        <strain evidence="3">BJH_160</strain>
    </source>
</reference>
<keyword evidence="2" id="KW-1133">Transmembrane helix</keyword>
<keyword evidence="1" id="KW-0175">Coiled coil</keyword>
<evidence type="ECO:0000313" key="4">
    <source>
        <dbReference type="Proteomes" id="UP001200544"/>
    </source>
</evidence>
<proteinExistence type="predicted"/>
<gene>
    <name evidence="3" type="ORF">K0H07_13045</name>
</gene>
<dbReference type="RefSeq" id="WP_234128851.1">
    <property type="nucleotide sequence ID" value="NZ_JAHYQA010000006.1"/>
</dbReference>
<feature type="transmembrane region" description="Helical" evidence="2">
    <location>
        <begin position="196"/>
        <end position="216"/>
    </location>
</feature>
<keyword evidence="2" id="KW-0812">Transmembrane</keyword>
<name>A0AAW4Z8H0_BACT4</name>
<dbReference type="AlphaFoldDB" id="A0AAW4Z8H0"/>
<feature type="coiled-coil region" evidence="1">
    <location>
        <begin position="1"/>
        <end position="28"/>
    </location>
</feature>
<dbReference type="EMBL" id="JAHYQA010000006">
    <property type="protein sequence ID" value="MCE9238069.1"/>
    <property type="molecule type" value="Genomic_DNA"/>
</dbReference>
<comment type="caution">
    <text evidence="3">The sequence shown here is derived from an EMBL/GenBank/DDBJ whole genome shotgun (WGS) entry which is preliminary data.</text>
</comment>
<evidence type="ECO:0000256" key="2">
    <source>
        <dbReference type="SAM" id="Phobius"/>
    </source>
</evidence>
<feature type="coiled-coil region" evidence="1">
    <location>
        <begin position="101"/>
        <end position="159"/>
    </location>
</feature>
<accession>A0AAW4Z8H0</accession>
<keyword evidence="2" id="KW-0472">Membrane</keyword>
<protein>
    <submittedName>
        <fullName evidence="3">Uncharacterized protein</fullName>
    </submittedName>
</protein>